<dbReference type="Proteomes" id="UP000306697">
    <property type="component" value="Unassembled WGS sequence"/>
</dbReference>
<evidence type="ECO:0000259" key="6">
    <source>
        <dbReference type="PROSITE" id="PS50850"/>
    </source>
</evidence>
<dbReference type="AlphaFoldDB" id="A0A4S5B1N5"/>
<comment type="subcellular location">
    <subcellularLocation>
        <location evidence="1">Cell membrane</location>
        <topology evidence="1">Multi-pass membrane protein</topology>
    </subcellularLocation>
</comment>
<gene>
    <name evidence="7" type="ORF">E6L38_12850</name>
</gene>
<feature type="non-terminal residue" evidence="7">
    <location>
        <position position="1"/>
    </location>
</feature>
<evidence type="ECO:0000256" key="2">
    <source>
        <dbReference type="ARBA" id="ARBA00022692"/>
    </source>
</evidence>
<keyword evidence="4 5" id="KW-0472">Membrane</keyword>
<dbReference type="GO" id="GO:0022857">
    <property type="term" value="F:transmembrane transporter activity"/>
    <property type="evidence" value="ECO:0007669"/>
    <property type="project" value="InterPro"/>
</dbReference>
<feature type="transmembrane region" description="Helical" evidence="5">
    <location>
        <begin position="52"/>
        <end position="71"/>
    </location>
</feature>
<keyword evidence="2 5" id="KW-0812">Transmembrane</keyword>
<dbReference type="PROSITE" id="PS50850">
    <property type="entry name" value="MFS"/>
    <property type="match status" value="1"/>
</dbReference>
<dbReference type="EMBL" id="SSWL01000063">
    <property type="protein sequence ID" value="THJ25305.1"/>
    <property type="molecule type" value="Genomic_DNA"/>
</dbReference>
<dbReference type="InterPro" id="IPR036259">
    <property type="entry name" value="MFS_trans_sf"/>
</dbReference>
<evidence type="ECO:0000256" key="1">
    <source>
        <dbReference type="ARBA" id="ARBA00004651"/>
    </source>
</evidence>
<reference evidence="7 8" key="1">
    <citation type="submission" date="2019-04" db="EMBL/GenBank/DDBJ databases">
        <title>Genome Announcement To Ensure Probiotic Safety of Bifidobacterium longum subsp infantis UBBI-01.</title>
        <authorList>
            <person name="Sulthana A."/>
            <person name="Lakshmi S.G."/>
            <person name="Madempudi R.S."/>
        </authorList>
    </citation>
    <scope>NUCLEOTIDE SEQUENCE [LARGE SCALE GENOMIC DNA]</scope>
    <source>
        <strain evidence="7 8">UBBI-01</strain>
    </source>
</reference>
<evidence type="ECO:0000313" key="7">
    <source>
        <dbReference type="EMBL" id="THJ25305.1"/>
    </source>
</evidence>
<feature type="transmembrane region" description="Helical" evidence="5">
    <location>
        <begin position="77"/>
        <end position="94"/>
    </location>
</feature>
<protein>
    <submittedName>
        <fullName evidence="7">MFS transporter</fullName>
    </submittedName>
</protein>
<evidence type="ECO:0000313" key="8">
    <source>
        <dbReference type="Proteomes" id="UP000306697"/>
    </source>
</evidence>
<dbReference type="InterPro" id="IPR011701">
    <property type="entry name" value="MFS"/>
</dbReference>
<feature type="domain" description="Major facilitator superfamily (MFS) profile" evidence="6">
    <location>
        <begin position="1"/>
        <end position="137"/>
    </location>
</feature>
<evidence type="ECO:0000256" key="3">
    <source>
        <dbReference type="ARBA" id="ARBA00022989"/>
    </source>
</evidence>
<comment type="caution">
    <text evidence="7">The sequence shown here is derived from an EMBL/GenBank/DDBJ whole genome shotgun (WGS) entry which is preliminary data.</text>
</comment>
<dbReference type="SUPFAM" id="SSF103473">
    <property type="entry name" value="MFS general substrate transporter"/>
    <property type="match status" value="1"/>
</dbReference>
<keyword evidence="3 5" id="KW-1133">Transmembrane helix</keyword>
<feature type="non-terminal residue" evidence="7">
    <location>
        <position position="137"/>
    </location>
</feature>
<dbReference type="RefSeq" id="WP_136501215.1">
    <property type="nucleotide sequence ID" value="NZ_SSWL01000063.1"/>
</dbReference>
<accession>A0A4S5B1N5</accession>
<dbReference type="Gene3D" id="1.20.1250.20">
    <property type="entry name" value="MFS general substrate transporter like domains"/>
    <property type="match status" value="1"/>
</dbReference>
<sequence length="137" mass="15763">VIPAFFPYYWPILISRMFFGFGSALFVTLSVSYITDLYDGDMQRKLLGWRQAVGNLGDVVLLFVASLLITINWQSTYLIFFLLFVPMVLVGMFIPKEFDNFSIRSALVDDEGHVVDKSASQKQTTNWQVLWLAFIFL</sequence>
<evidence type="ECO:0000256" key="5">
    <source>
        <dbReference type="SAM" id="Phobius"/>
    </source>
</evidence>
<proteinExistence type="predicted"/>
<name>A0A4S5B1N5_BIFLI</name>
<dbReference type="Pfam" id="PF07690">
    <property type="entry name" value="MFS_1"/>
    <property type="match status" value="1"/>
</dbReference>
<feature type="transmembrane region" description="Helical" evidence="5">
    <location>
        <begin position="12"/>
        <end position="31"/>
    </location>
</feature>
<dbReference type="InterPro" id="IPR020846">
    <property type="entry name" value="MFS_dom"/>
</dbReference>
<organism evidence="7 8">
    <name type="scientific">Bifidobacterium longum subsp. infantis</name>
    <dbReference type="NCBI Taxonomy" id="1682"/>
    <lineage>
        <taxon>Bacteria</taxon>
        <taxon>Bacillati</taxon>
        <taxon>Actinomycetota</taxon>
        <taxon>Actinomycetes</taxon>
        <taxon>Bifidobacteriales</taxon>
        <taxon>Bifidobacteriaceae</taxon>
        <taxon>Bifidobacterium</taxon>
    </lineage>
</organism>
<evidence type="ECO:0000256" key="4">
    <source>
        <dbReference type="ARBA" id="ARBA00023136"/>
    </source>
</evidence>
<dbReference type="GO" id="GO:0005886">
    <property type="term" value="C:plasma membrane"/>
    <property type="evidence" value="ECO:0007669"/>
    <property type="project" value="UniProtKB-SubCell"/>
</dbReference>